<dbReference type="EMBL" id="CP025197">
    <property type="protein sequence ID" value="AUG59085.1"/>
    <property type="molecule type" value="Genomic_DNA"/>
</dbReference>
<dbReference type="GO" id="GO:0043937">
    <property type="term" value="P:regulation of sporulation"/>
    <property type="evidence" value="ECO:0007669"/>
    <property type="project" value="InterPro"/>
</dbReference>
<dbReference type="EMBL" id="NEMB01000003">
    <property type="protein sequence ID" value="PQQ65850.1"/>
    <property type="molecule type" value="Genomic_DNA"/>
</dbReference>
<evidence type="ECO:0000313" key="4">
    <source>
        <dbReference type="Proteomes" id="UP000239720"/>
    </source>
</evidence>
<reference evidence="2 4" key="2">
    <citation type="journal article" date="2018" name="Syst. Appl. Microbiol.">
        <title>Characterization and high-quality draft genome sequence of Herbivorax saccincola A7, an anaerobic, alkaliphilic, thermophilic, cellulolytic, and xylanolytic bacterium.</title>
        <authorList>
            <person name="Aikawa S."/>
            <person name="Baramee S."/>
            <person name="Sermsathanaswadi J."/>
            <person name="Thianheng P."/>
            <person name="Tachaapaikoon C."/>
            <person name="Shikata A."/>
            <person name="Waeonukul R."/>
            <person name="Pason P."/>
            <person name="Ratanakhanokchai K."/>
            <person name="Kosugi A."/>
        </authorList>
    </citation>
    <scope>NUCLEOTIDE SEQUENCE [LARGE SCALE GENOMIC DNA]</scope>
    <source>
        <strain evidence="2 4">A7</strain>
    </source>
</reference>
<dbReference type="GO" id="GO:0046983">
    <property type="term" value="F:protein dimerization activity"/>
    <property type="evidence" value="ECO:0007669"/>
    <property type="project" value="InterPro"/>
</dbReference>
<dbReference type="Proteomes" id="UP000233534">
    <property type="component" value="Chromosome"/>
</dbReference>
<evidence type="ECO:0000313" key="3">
    <source>
        <dbReference type="Proteomes" id="UP000233534"/>
    </source>
</evidence>
<protein>
    <submittedName>
        <fullName evidence="2">TetR family transcriptional regulator</fullName>
    </submittedName>
</protein>
<reference evidence="1 3" key="1">
    <citation type="submission" date="2017-12" db="EMBL/GenBank/DDBJ databases">
        <title>Complete genome sequence of Herbivorax saccincola GGR1, a novel Cellulosome-producing hydrolytic bacterium in a thermophilic biogas plant, established by Illumina and Nanopore MinION sequencing.</title>
        <authorList>
            <person name="Pechtl A."/>
            <person name="Ruckert C."/>
            <person name="Koeck D.E."/>
            <person name="Maus I."/>
            <person name="Winkler A."/>
            <person name="Kalinowski J."/>
            <person name="Puhler A."/>
            <person name="Schwarz W.W."/>
            <person name="Zverlov V.V."/>
            <person name="Schluter A."/>
            <person name="Liebl W."/>
        </authorList>
    </citation>
    <scope>NUCLEOTIDE SEQUENCE [LARGE SCALE GENOMIC DNA]</scope>
    <source>
        <strain evidence="1">GGR1</strain>
        <strain evidence="3">SR1</strain>
    </source>
</reference>
<dbReference type="SUPFAM" id="SSF140500">
    <property type="entry name" value="BAS1536-like"/>
    <property type="match status" value="1"/>
</dbReference>
<dbReference type="InterPro" id="IPR036638">
    <property type="entry name" value="HLH_DNA-bd_sf"/>
</dbReference>
<name>A0A2K9EIM3_9FIRM</name>
<dbReference type="InterPro" id="IPR037208">
    <property type="entry name" value="Spo0E-like_sf"/>
</dbReference>
<dbReference type="AlphaFoldDB" id="A0A2K9EIM3"/>
<evidence type="ECO:0000313" key="2">
    <source>
        <dbReference type="EMBL" id="PQQ65850.1"/>
    </source>
</evidence>
<dbReference type="RefSeq" id="WP_101303925.1">
    <property type="nucleotide sequence ID" value="NZ_CP025197.1"/>
</dbReference>
<proteinExistence type="predicted"/>
<accession>A0A2K9EIM3</accession>
<keyword evidence="3" id="KW-1185">Reference proteome</keyword>
<dbReference type="KEGG" id="hsc:HVS_16230"/>
<gene>
    <name evidence="2" type="ORF">B9R14_03090</name>
    <name evidence="1" type="ORF">HVS_16230</name>
</gene>
<dbReference type="Gene3D" id="4.10.280.10">
    <property type="entry name" value="Helix-loop-helix DNA-binding domain"/>
    <property type="match status" value="1"/>
</dbReference>
<dbReference type="InterPro" id="IPR018540">
    <property type="entry name" value="Spo0E-like"/>
</dbReference>
<evidence type="ECO:0000313" key="1">
    <source>
        <dbReference type="EMBL" id="AUG59085.1"/>
    </source>
</evidence>
<sequence>MSKELMYILITKMHLRLNQLIEEKNYNLLDEEVLHYSQRLDKVLSRFNKIVNQDANSGLNSCEVNNVTKCAI</sequence>
<organism evidence="1 3">
    <name type="scientific">Acetivibrio saccincola</name>
    <dbReference type="NCBI Taxonomy" id="1677857"/>
    <lineage>
        <taxon>Bacteria</taxon>
        <taxon>Bacillati</taxon>
        <taxon>Bacillota</taxon>
        <taxon>Clostridia</taxon>
        <taxon>Eubacteriales</taxon>
        <taxon>Oscillospiraceae</taxon>
        <taxon>Acetivibrio</taxon>
    </lineage>
</organism>
<dbReference type="Pfam" id="PF09388">
    <property type="entry name" value="SpoOE-like"/>
    <property type="match status" value="1"/>
</dbReference>
<dbReference type="Proteomes" id="UP000239720">
    <property type="component" value="Unassembled WGS sequence"/>
</dbReference>
<dbReference type="OrthoDB" id="2085688at2"/>